<protein>
    <submittedName>
        <fullName evidence="1">DUF2187 family protein</fullName>
    </submittedName>
</protein>
<keyword evidence="2" id="KW-1185">Reference proteome</keyword>
<organism evidence="1 2">
    <name type="scientific">Ornithinibacillus salinisoli</name>
    <dbReference type="NCBI Taxonomy" id="1848459"/>
    <lineage>
        <taxon>Bacteria</taxon>
        <taxon>Bacillati</taxon>
        <taxon>Bacillota</taxon>
        <taxon>Bacilli</taxon>
        <taxon>Bacillales</taxon>
        <taxon>Bacillaceae</taxon>
        <taxon>Ornithinibacillus</taxon>
    </lineage>
</organism>
<gene>
    <name evidence="1" type="ORF">ACFSJF_09305</name>
</gene>
<dbReference type="InterPro" id="IPR018690">
    <property type="entry name" value="DUF2187"/>
</dbReference>
<dbReference type="Proteomes" id="UP001597383">
    <property type="component" value="Unassembled WGS sequence"/>
</dbReference>
<comment type="caution">
    <text evidence="1">The sequence shown here is derived from an EMBL/GenBank/DDBJ whole genome shotgun (WGS) entry which is preliminary data.</text>
</comment>
<evidence type="ECO:0000313" key="2">
    <source>
        <dbReference type="Proteomes" id="UP001597383"/>
    </source>
</evidence>
<name>A0ABW4VXY8_9BACI</name>
<sequence length="73" mass="8149">MNKENSLSSEMEKAGIGDVILFDRRDNLCEGTVFLVRDNSVLVEISREAAKILGYEMPNTVVRHGNYTIKASC</sequence>
<accession>A0ABW4VXY8</accession>
<evidence type="ECO:0000313" key="1">
    <source>
        <dbReference type="EMBL" id="MFD2044462.1"/>
    </source>
</evidence>
<dbReference type="EMBL" id="JBHUHQ010000015">
    <property type="protein sequence ID" value="MFD2044462.1"/>
    <property type="molecule type" value="Genomic_DNA"/>
</dbReference>
<dbReference type="RefSeq" id="WP_377556308.1">
    <property type="nucleotide sequence ID" value="NZ_JBHUHQ010000015.1"/>
</dbReference>
<proteinExistence type="predicted"/>
<reference evidence="2" key="1">
    <citation type="journal article" date="2019" name="Int. J. Syst. Evol. Microbiol.">
        <title>The Global Catalogue of Microorganisms (GCM) 10K type strain sequencing project: providing services to taxonomists for standard genome sequencing and annotation.</title>
        <authorList>
            <consortium name="The Broad Institute Genomics Platform"/>
            <consortium name="The Broad Institute Genome Sequencing Center for Infectious Disease"/>
            <person name="Wu L."/>
            <person name="Ma J."/>
        </authorList>
    </citation>
    <scope>NUCLEOTIDE SEQUENCE [LARGE SCALE GENOMIC DNA]</scope>
    <source>
        <strain evidence="2">R28</strain>
    </source>
</reference>
<dbReference type="Pfam" id="PF09953">
    <property type="entry name" value="DUF2187"/>
    <property type="match status" value="1"/>
</dbReference>